<evidence type="ECO:0000313" key="20">
    <source>
        <dbReference type="Proteomes" id="UP000219327"/>
    </source>
</evidence>
<dbReference type="Gene3D" id="3.40.1190.20">
    <property type="match status" value="1"/>
</dbReference>
<evidence type="ECO:0000259" key="18">
    <source>
        <dbReference type="Pfam" id="PF01467"/>
    </source>
</evidence>
<dbReference type="AlphaFoldDB" id="A0A2A5X0E8"/>
<dbReference type="InterPro" id="IPR011914">
    <property type="entry name" value="RfaE_dom_II"/>
</dbReference>
<comment type="function">
    <text evidence="2 16">Catalyzes the ADP transfer from ATP to D-glycero-beta-D-manno-heptose 1-phosphate, yielding ADP-D-glycero-beta-D-manno-heptose.</text>
</comment>
<dbReference type="FunFam" id="3.40.50.620:FF:000028">
    <property type="entry name" value="Bifunctional protein HldE"/>
    <property type="match status" value="1"/>
</dbReference>
<evidence type="ECO:0000256" key="3">
    <source>
        <dbReference type="ARBA" id="ARBA00004713"/>
    </source>
</evidence>
<comment type="similarity">
    <text evidence="14 16">In the N-terminal section; belongs to the carbohydrate kinase PfkB family.</text>
</comment>
<proteinExistence type="inferred from homology"/>
<dbReference type="UniPathway" id="UPA00356">
    <property type="reaction ID" value="UER00437"/>
</dbReference>
<dbReference type="GO" id="GO:0033785">
    <property type="term" value="F:heptose 7-phosphate kinase activity"/>
    <property type="evidence" value="ECO:0007669"/>
    <property type="project" value="UniProtKB-UniRule"/>
</dbReference>
<dbReference type="GO" id="GO:0033786">
    <property type="term" value="F:heptose-1-phosphate adenylyltransferase activity"/>
    <property type="evidence" value="ECO:0007669"/>
    <property type="project" value="UniProtKB-UniRule"/>
</dbReference>
<dbReference type="InterPro" id="IPR002173">
    <property type="entry name" value="Carboh/pur_kinase_PfkB_CS"/>
</dbReference>
<gene>
    <name evidence="16" type="primary">hldE</name>
    <name evidence="19" type="ORF">CNE99_00490</name>
</gene>
<dbReference type="PANTHER" id="PTHR46969">
    <property type="entry name" value="BIFUNCTIONAL PROTEIN HLDE"/>
    <property type="match status" value="1"/>
</dbReference>
<comment type="similarity">
    <text evidence="15 16">In the C-terminal section; belongs to the cytidylyltransferase family.</text>
</comment>
<dbReference type="GO" id="GO:0016773">
    <property type="term" value="F:phosphotransferase activity, alcohol group as acceptor"/>
    <property type="evidence" value="ECO:0007669"/>
    <property type="project" value="InterPro"/>
</dbReference>
<dbReference type="EMBL" id="NTKD01000001">
    <property type="protein sequence ID" value="PDH42260.1"/>
    <property type="molecule type" value="Genomic_DNA"/>
</dbReference>
<dbReference type="PROSITE" id="PS00583">
    <property type="entry name" value="PFKB_KINASES_1"/>
    <property type="match status" value="1"/>
</dbReference>
<evidence type="ECO:0000256" key="7">
    <source>
        <dbReference type="ARBA" id="ARBA00022741"/>
    </source>
</evidence>
<comment type="pathway">
    <text evidence="16">Nucleotide-sugar biosynthesis; ADP-L-glycero-beta-D-manno-heptose biosynthesis; ADP-L-glycero-beta-D-manno-heptose from D-glycero-beta-D-manno-heptose 7-phosphate: step 3/4.</text>
</comment>
<comment type="function">
    <text evidence="1 16">Catalyzes the phosphorylation of D-glycero-D-manno-heptose 7-phosphate at the C-1 position to selectively form D-glycero-beta-D-manno-heptose-1,7-bisphosphate.</text>
</comment>
<dbReference type="GO" id="GO:0097171">
    <property type="term" value="P:ADP-L-glycero-beta-D-manno-heptose biosynthetic process"/>
    <property type="evidence" value="ECO:0007669"/>
    <property type="project" value="UniProtKB-UniPathway"/>
</dbReference>
<evidence type="ECO:0000256" key="4">
    <source>
        <dbReference type="ARBA" id="ARBA00011738"/>
    </source>
</evidence>
<comment type="pathway">
    <text evidence="16">Nucleotide-sugar biosynthesis; ADP-L-glycero-beta-D-manno-heptose biosynthesis; ADP-L-glycero-beta-D-manno-heptose from D-glycero-beta-D-manno-heptose 7-phosphate: step 1/4.</text>
</comment>
<feature type="region of interest" description="Ribokinase" evidence="16">
    <location>
        <begin position="1"/>
        <end position="324"/>
    </location>
</feature>
<dbReference type="Pfam" id="PF01467">
    <property type="entry name" value="CTP_transf_like"/>
    <property type="match status" value="1"/>
</dbReference>
<keyword evidence="6 16" id="KW-0548">Nucleotidyltransferase</keyword>
<feature type="active site" evidence="16">
    <location>
        <position position="268"/>
    </location>
</feature>
<evidence type="ECO:0000256" key="13">
    <source>
        <dbReference type="ARBA" id="ARBA00052873"/>
    </source>
</evidence>
<dbReference type="InterPro" id="IPR011913">
    <property type="entry name" value="RfaE_dom_I"/>
</dbReference>
<dbReference type="UniPathway" id="UPA00958"/>
<dbReference type="NCBIfam" id="TIGR00125">
    <property type="entry name" value="cyt_tran_rel"/>
    <property type="match status" value="1"/>
</dbReference>
<keyword evidence="7 16" id="KW-0547">Nucleotide-binding</keyword>
<comment type="pathway">
    <text evidence="3">Bacterial outer membrane biogenesis; LPS core biosynthesis.</text>
</comment>
<evidence type="ECO:0000256" key="14">
    <source>
        <dbReference type="ARBA" id="ARBA00060955"/>
    </source>
</evidence>
<evidence type="ECO:0000256" key="8">
    <source>
        <dbReference type="ARBA" id="ARBA00022777"/>
    </source>
</evidence>
<dbReference type="SUPFAM" id="SSF52374">
    <property type="entry name" value="Nucleotidylyl transferase"/>
    <property type="match status" value="1"/>
</dbReference>
<sequence length="478" mass="51847">MNRPTVPSKILPTFDRASVLTIGDVILDQYWIGDANRISTEAPVPIVKIEEREDRLGGAANVALNVATLGGRSGLIGICGDDVNAAILEDKCRTAGITPSLERLRDFPTITKLRIMSRQQQLIRADAEEVFPSALQALVARYRQMASSYDAVVLSDYDKGTLADPQALVRSAREDGKFVLVDPKYKDFECYRGASVVKPNLREFEAAVGDCHNEADMRRKALGLIEQLEIGALLVTRHSDGMTLYCDGESHHLPARKREVYDVTGAGDTVIAIMASAMSVGATMLEAIDWATYAAGIVVTQSGTTSVSETELRLEMANELGVGKGMMSGPQLKDVVAEARRQGETIVFTNGCFDILHAGHVSYLEEARQHGDRLIVAINDDDGVSRLKGPGRPINPVDRRMTMLAGLASVDWVMSFAEDTPETLLAEIQPDVLVKGGDYEVQEVVGADIVRGYGGEVKVLQLVEGTSTTLIAEKIRSL</sequence>
<dbReference type="EC" id="2.7.7.70" evidence="16"/>
<keyword evidence="11 16" id="KW-0119">Carbohydrate metabolism</keyword>
<evidence type="ECO:0000256" key="12">
    <source>
        <dbReference type="ARBA" id="ARBA00047428"/>
    </source>
</evidence>
<dbReference type="InterPro" id="IPR023030">
    <property type="entry name" value="Bifunc_HldE"/>
</dbReference>
<evidence type="ECO:0000256" key="9">
    <source>
        <dbReference type="ARBA" id="ARBA00022840"/>
    </source>
</evidence>
<keyword evidence="9 16" id="KW-0067">ATP-binding</keyword>
<dbReference type="NCBIfam" id="NF008454">
    <property type="entry name" value="PRK11316.1"/>
    <property type="match status" value="1"/>
</dbReference>
<comment type="catalytic activity">
    <reaction evidence="13 16">
        <text>D-glycero-beta-D-manno-heptose 7-phosphate + ATP = D-glycero-beta-D-manno-heptose 1,7-bisphosphate + ADP + H(+)</text>
        <dbReference type="Rhea" id="RHEA:27473"/>
        <dbReference type="ChEBI" id="CHEBI:15378"/>
        <dbReference type="ChEBI" id="CHEBI:30616"/>
        <dbReference type="ChEBI" id="CHEBI:60204"/>
        <dbReference type="ChEBI" id="CHEBI:60208"/>
        <dbReference type="ChEBI" id="CHEBI:456216"/>
        <dbReference type="EC" id="2.7.1.167"/>
    </reaction>
</comment>
<evidence type="ECO:0000256" key="5">
    <source>
        <dbReference type="ARBA" id="ARBA00022679"/>
    </source>
</evidence>
<evidence type="ECO:0000256" key="15">
    <source>
        <dbReference type="ARBA" id="ARBA00061122"/>
    </source>
</evidence>
<dbReference type="Proteomes" id="UP000219327">
    <property type="component" value="Unassembled WGS sequence"/>
</dbReference>
<evidence type="ECO:0000256" key="10">
    <source>
        <dbReference type="ARBA" id="ARBA00023268"/>
    </source>
</evidence>
<dbReference type="Gene3D" id="3.40.50.620">
    <property type="entry name" value="HUPs"/>
    <property type="match status" value="1"/>
</dbReference>
<dbReference type="InterPro" id="IPR029056">
    <property type="entry name" value="Ribokinase-like"/>
</dbReference>
<dbReference type="Pfam" id="PF00294">
    <property type="entry name" value="PfkB"/>
    <property type="match status" value="1"/>
</dbReference>
<comment type="catalytic activity">
    <reaction evidence="12 16">
        <text>D-glycero-beta-D-manno-heptose 1-phosphate + ATP + H(+) = ADP-D-glycero-beta-D-manno-heptose + diphosphate</text>
        <dbReference type="Rhea" id="RHEA:27465"/>
        <dbReference type="ChEBI" id="CHEBI:15378"/>
        <dbReference type="ChEBI" id="CHEBI:30616"/>
        <dbReference type="ChEBI" id="CHEBI:33019"/>
        <dbReference type="ChEBI" id="CHEBI:59967"/>
        <dbReference type="ChEBI" id="CHEBI:61593"/>
        <dbReference type="EC" id="2.7.7.70"/>
    </reaction>
</comment>
<feature type="region of interest" description="Cytidylyltransferase" evidence="16">
    <location>
        <begin position="348"/>
        <end position="478"/>
    </location>
</feature>
<feature type="domain" description="Carbohydrate kinase PfkB" evidence="17">
    <location>
        <begin position="18"/>
        <end position="310"/>
    </location>
</feature>
<protein>
    <recommendedName>
        <fullName evidence="16">Bifunctional protein HldE</fullName>
    </recommendedName>
    <domain>
        <recommendedName>
            <fullName evidence="16">D-beta-D-heptose 7-phosphate kinase</fullName>
            <ecNumber evidence="16">2.7.1.167</ecNumber>
        </recommendedName>
        <alternativeName>
            <fullName evidence="16">D-beta-D-heptose 7-phosphotransferase</fullName>
        </alternativeName>
        <alternativeName>
            <fullName evidence="16">D-glycero-beta-D-manno-heptose-7-phosphate kinase</fullName>
        </alternativeName>
    </domain>
    <domain>
        <recommendedName>
            <fullName evidence="16">D-beta-D-heptose 1-phosphate adenylyltransferase</fullName>
            <ecNumber evidence="16">2.7.7.70</ecNumber>
        </recommendedName>
        <alternativeName>
            <fullName evidence="16">D-glycero-beta-D-manno-heptose 1-phosphate adenylyltransferase</fullName>
        </alternativeName>
    </domain>
</protein>
<dbReference type="PANTHER" id="PTHR46969:SF1">
    <property type="entry name" value="BIFUNCTIONAL PROTEIN HLDE"/>
    <property type="match status" value="1"/>
</dbReference>
<dbReference type="InterPro" id="IPR014729">
    <property type="entry name" value="Rossmann-like_a/b/a_fold"/>
</dbReference>
<reference evidence="19 20" key="1">
    <citation type="submission" date="2017-08" db="EMBL/GenBank/DDBJ databases">
        <title>Fine stratification of microbial communities through a metagenomic profile of the photic zone.</title>
        <authorList>
            <person name="Haro-Moreno J.M."/>
            <person name="Lopez-Perez M."/>
            <person name="De La Torre J."/>
            <person name="Picazo A."/>
            <person name="Camacho A."/>
            <person name="Rodriguez-Valera F."/>
        </authorList>
    </citation>
    <scope>NUCLEOTIDE SEQUENCE [LARGE SCALE GENOMIC DNA]</scope>
    <source>
        <strain evidence="19">MED-G24</strain>
    </source>
</reference>
<dbReference type="GO" id="GO:0005524">
    <property type="term" value="F:ATP binding"/>
    <property type="evidence" value="ECO:0007669"/>
    <property type="project" value="UniProtKB-UniRule"/>
</dbReference>
<evidence type="ECO:0000313" key="19">
    <source>
        <dbReference type="EMBL" id="PDH42260.1"/>
    </source>
</evidence>
<dbReference type="SUPFAM" id="SSF53613">
    <property type="entry name" value="Ribokinase-like"/>
    <property type="match status" value="1"/>
</dbReference>
<evidence type="ECO:0000256" key="6">
    <source>
        <dbReference type="ARBA" id="ARBA00022695"/>
    </source>
</evidence>
<dbReference type="NCBIfam" id="TIGR02198">
    <property type="entry name" value="rfaE_dom_I"/>
    <property type="match status" value="1"/>
</dbReference>
<name>A0A2A5X0E8_9GAMM</name>
<comment type="caution">
    <text evidence="19">The sequence shown here is derived from an EMBL/GenBank/DDBJ whole genome shotgun (WGS) entry which is preliminary data.</text>
</comment>
<dbReference type="InterPro" id="IPR004821">
    <property type="entry name" value="Cyt_trans-like"/>
</dbReference>
<evidence type="ECO:0000256" key="1">
    <source>
        <dbReference type="ARBA" id="ARBA00002319"/>
    </source>
</evidence>
<evidence type="ECO:0000256" key="16">
    <source>
        <dbReference type="HAMAP-Rule" id="MF_01603"/>
    </source>
</evidence>
<dbReference type="GO" id="GO:0009244">
    <property type="term" value="P:lipopolysaccharide core region biosynthetic process"/>
    <property type="evidence" value="ECO:0007669"/>
    <property type="project" value="UniProtKB-UniPathway"/>
</dbReference>
<keyword evidence="5 16" id="KW-0808">Transferase</keyword>
<accession>A0A2A5X0E8</accession>
<dbReference type="FunFam" id="3.40.1190.20:FF:000002">
    <property type="entry name" value="Bifunctional protein HldE"/>
    <property type="match status" value="1"/>
</dbReference>
<evidence type="ECO:0000259" key="17">
    <source>
        <dbReference type="Pfam" id="PF00294"/>
    </source>
</evidence>
<evidence type="ECO:0000256" key="11">
    <source>
        <dbReference type="ARBA" id="ARBA00023277"/>
    </source>
</evidence>
<comment type="subunit">
    <text evidence="4 16">Homodimer.</text>
</comment>
<keyword evidence="10 16" id="KW-0511">Multifunctional enzyme</keyword>
<dbReference type="CDD" id="cd01172">
    <property type="entry name" value="RfaE_like"/>
    <property type="match status" value="1"/>
</dbReference>
<keyword evidence="8 16" id="KW-0418">Kinase</keyword>
<organism evidence="19 20">
    <name type="scientific">OM182 bacterium MED-G24</name>
    <dbReference type="NCBI Taxonomy" id="1986255"/>
    <lineage>
        <taxon>Bacteria</taxon>
        <taxon>Pseudomonadati</taxon>
        <taxon>Pseudomonadota</taxon>
        <taxon>Gammaproteobacteria</taxon>
        <taxon>OMG group</taxon>
        <taxon>OM182 clade</taxon>
    </lineage>
</organism>
<feature type="binding site" evidence="16">
    <location>
        <begin position="200"/>
        <end position="203"/>
    </location>
    <ligand>
        <name>ATP</name>
        <dbReference type="ChEBI" id="CHEBI:30616"/>
    </ligand>
</feature>
<dbReference type="EC" id="2.7.1.167" evidence="16"/>
<dbReference type="InterPro" id="IPR011611">
    <property type="entry name" value="PfkB_dom"/>
</dbReference>
<evidence type="ECO:0000256" key="2">
    <source>
        <dbReference type="ARBA" id="ARBA00003753"/>
    </source>
</evidence>
<dbReference type="NCBIfam" id="TIGR02199">
    <property type="entry name" value="rfaE_dom_II"/>
    <property type="match status" value="1"/>
</dbReference>
<feature type="domain" description="Cytidyltransferase-like" evidence="18">
    <location>
        <begin position="348"/>
        <end position="446"/>
    </location>
</feature>
<dbReference type="GO" id="GO:0005829">
    <property type="term" value="C:cytosol"/>
    <property type="evidence" value="ECO:0007669"/>
    <property type="project" value="TreeGrafter"/>
</dbReference>
<dbReference type="HAMAP" id="MF_01603">
    <property type="entry name" value="HldE"/>
    <property type="match status" value="1"/>
</dbReference>